<gene>
    <name evidence="1" type="ORF">GPUH_LOCUS22321</name>
</gene>
<evidence type="ECO:0000313" key="2">
    <source>
        <dbReference type="Proteomes" id="UP000271098"/>
    </source>
</evidence>
<proteinExistence type="predicted"/>
<dbReference type="AlphaFoldDB" id="A0A3P7P2E9"/>
<name>A0A3P7P2E9_9BILA</name>
<dbReference type="Proteomes" id="UP000271098">
    <property type="component" value="Unassembled WGS sequence"/>
</dbReference>
<dbReference type="EMBL" id="UYRT01094787">
    <property type="protein sequence ID" value="VDN39827.1"/>
    <property type="molecule type" value="Genomic_DNA"/>
</dbReference>
<organism evidence="1 2">
    <name type="scientific">Gongylonema pulchrum</name>
    <dbReference type="NCBI Taxonomy" id="637853"/>
    <lineage>
        <taxon>Eukaryota</taxon>
        <taxon>Metazoa</taxon>
        <taxon>Ecdysozoa</taxon>
        <taxon>Nematoda</taxon>
        <taxon>Chromadorea</taxon>
        <taxon>Rhabditida</taxon>
        <taxon>Spirurina</taxon>
        <taxon>Spiruromorpha</taxon>
        <taxon>Spiruroidea</taxon>
        <taxon>Gongylonematidae</taxon>
        <taxon>Gongylonema</taxon>
    </lineage>
</organism>
<accession>A0A3P7P2E9</accession>
<dbReference type="OrthoDB" id="5871415at2759"/>
<protein>
    <submittedName>
        <fullName evidence="1">Uncharacterized protein</fullName>
    </submittedName>
</protein>
<keyword evidence="2" id="KW-1185">Reference proteome</keyword>
<evidence type="ECO:0000313" key="1">
    <source>
        <dbReference type="EMBL" id="VDN39827.1"/>
    </source>
</evidence>
<sequence length="117" mass="13886">MELKFMLDLMYEARCASWALLLCILRRDLSFLSKRFSRKYMEQCGQNTIRELQEGLDQLQSWAANSCSVFQLCILRRDLSFLSKRFSRKYVEQCGQNTIRELQEGLDQLQSWAANSW</sequence>
<reference evidence="1 2" key="1">
    <citation type="submission" date="2018-11" db="EMBL/GenBank/DDBJ databases">
        <authorList>
            <consortium name="Pathogen Informatics"/>
        </authorList>
    </citation>
    <scope>NUCLEOTIDE SEQUENCE [LARGE SCALE GENOMIC DNA]</scope>
</reference>